<dbReference type="AlphaFoldDB" id="A0A7G9Z913"/>
<sequence>MAMKILTGQIVPQSKYLSGGTATINFDTHRVDGNATGGVWQQQAEADLPLLLVLFMH</sequence>
<dbReference type="EMBL" id="MT631666">
    <property type="protein sequence ID" value="QNO56747.1"/>
    <property type="molecule type" value="Genomic_DNA"/>
</dbReference>
<organism evidence="1">
    <name type="scientific">Candidatus Methanophaga sp. ANME-1 ERB7</name>
    <dbReference type="NCBI Taxonomy" id="2759913"/>
    <lineage>
        <taxon>Archaea</taxon>
        <taxon>Methanobacteriati</taxon>
        <taxon>Methanobacteriota</taxon>
        <taxon>Stenosarchaea group</taxon>
        <taxon>Methanomicrobia</taxon>
        <taxon>Candidatus Methanophagales</taxon>
        <taxon>Candidatus Methanophagaceae</taxon>
        <taxon>Candidatus Methanophaga</taxon>
    </lineage>
</organism>
<protein>
    <submittedName>
        <fullName evidence="1">Uncharacterized protein</fullName>
    </submittedName>
</protein>
<gene>
    <name evidence="1" type="ORF">HGIILDEE_00036</name>
</gene>
<name>A0A7G9Z913_9EURY</name>
<accession>A0A7G9Z913</accession>
<proteinExistence type="predicted"/>
<reference evidence="1" key="1">
    <citation type="submission" date="2020-06" db="EMBL/GenBank/DDBJ databases">
        <title>Unique genomic features of the anaerobic methanotrophic archaea.</title>
        <authorList>
            <person name="Chadwick G.L."/>
            <person name="Skennerton C.T."/>
            <person name="Laso-Perez R."/>
            <person name="Leu A.O."/>
            <person name="Speth D.R."/>
            <person name="Yu H."/>
            <person name="Morgan-Lang C."/>
            <person name="Hatzenpichler R."/>
            <person name="Goudeau D."/>
            <person name="Malmstrom R."/>
            <person name="Brazelton W.J."/>
            <person name="Woyke T."/>
            <person name="Hallam S.J."/>
            <person name="Tyson G.W."/>
            <person name="Wegener G."/>
            <person name="Boetius A."/>
            <person name="Orphan V."/>
        </authorList>
    </citation>
    <scope>NUCLEOTIDE SEQUENCE</scope>
</reference>
<evidence type="ECO:0000313" key="1">
    <source>
        <dbReference type="EMBL" id="QNO56747.1"/>
    </source>
</evidence>